<dbReference type="EMBL" id="HACM01001640">
    <property type="protein sequence ID" value="CRZ02082.1"/>
    <property type="molecule type" value="Transcribed_RNA"/>
</dbReference>
<evidence type="ECO:0008006" key="2">
    <source>
        <dbReference type="Google" id="ProtNLM"/>
    </source>
</evidence>
<accession>A0A0H5QKD4</accession>
<name>A0A0H5QKD4_9EUKA</name>
<protein>
    <recommendedName>
        <fullName evidence="2">SWIM-type domain-containing protein</fullName>
    </recommendedName>
</protein>
<sequence>LQMIHIFYSHHFQQDVFASCGGMGKNADQFERKHLPSFTRRSQPKTSSLKLLLQRLQHMSNINPLPQVSKKLWNPSDKNIFCCHASLQRGESVNCAMKEKAQTKKVLAQLGRMEAKSLDMLCGLVRSNFVLCFRVTDIPETWSVFVCAESTRVQHQVTVKDASMHFIPSCSCSTFRSALIPCAGICSFFSRFEANLFDVVNLHPRWRMSNYPLYMQRA</sequence>
<dbReference type="AlphaFoldDB" id="A0A0H5QKD4"/>
<feature type="non-terminal residue" evidence="1">
    <location>
        <position position="1"/>
    </location>
</feature>
<reference evidence="1" key="1">
    <citation type="submission" date="2015-04" db="EMBL/GenBank/DDBJ databases">
        <title>The genome sequence of the plant pathogenic Rhizarian Plasmodiophora brassicae reveals insights in its biotrophic life cycle and the origin of chitin synthesis.</title>
        <authorList>
            <person name="Schwelm A."/>
            <person name="Fogelqvist J."/>
            <person name="Knaust A."/>
            <person name="Julke S."/>
            <person name="Lilja T."/>
            <person name="Dhandapani V."/>
            <person name="Bonilla-Rosso G."/>
            <person name="Karlsson M."/>
            <person name="Shevchenko A."/>
            <person name="Choi S.R."/>
            <person name="Kim H.G."/>
            <person name="Park J.Y."/>
            <person name="Lim Y.P."/>
            <person name="Ludwig-Muller J."/>
            <person name="Dixelius C."/>
        </authorList>
    </citation>
    <scope>NUCLEOTIDE SEQUENCE</scope>
    <source>
        <tissue evidence="1">Potato root galls</tissue>
    </source>
</reference>
<proteinExistence type="predicted"/>
<evidence type="ECO:0000313" key="1">
    <source>
        <dbReference type="EMBL" id="CRZ02082.1"/>
    </source>
</evidence>
<organism evidence="1">
    <name type="scientific">Spongospora subterranea</name>
    <dbReference type="NCBI Taxonomy" id="70186"/>
    <lineage>
        <taxon>Eukaryota</taxon>
        <taxon>Sar</taxon>
        <taxon>Rhizaria</taxon>
        <taxon>Endomyxa</taxon>
        <taxon>Phytomyxea</taxon>
        <taxon>Plasmodiophorida</taxon>
        <taxon>Plasmodiophoridae</taxon>
        <taxon>Spongospora</taxon>
    </lineage>
</organism>